<evidence type="ECO:0008006" key="3">
    <source>
        <dbReference type="Google" id="ProtNLM"/>
    </source>
</evidence>
<dbReference type="EMBL" id="CAKJTI010000003">
    <property type="protein sequence ID" value="CAG9611928.1"/>
    <property type="molecule type" value="Genomic_DNA"/>
</dbReference>
<proteinExistence type="predicted"/>
<dbReference type="Proteomes" id="UP000789423">
    <property type="component" value="Unassembled WGS sequence"/>
</dbReference>
<accession>A0ABM8Y8E9</accession>
<gene>
    <name evidence="1" type="ORF">BACCIP111899_01100</name>
</gene>
<dbReference type="RefSeq" id="WP_230574153.1">
    <property type="nucleotide sequence ID" value="NZ_CAKJTI010000003.1"/>
</dbReference>
<evidence type="ECO:0000313" key="1">
    <source>
        <dbReference type="EMBL" id="CAG9611928.1"/>
    </source>
</evidence>
<keyword evidence="2" id="KW-1185">Reference proteome</keyword>
<sequence>MESSYLLKMDQSNQQQNESDLSFIGGHPCIPSSIEIPVCRLCGAEQTFFFQVAFPENHIWHDFSMAVFACTSCAHEEYLIPEMLHDTLLGVDVPKGFLESYQRNFKIIIFETNEGSLRNDYKEKVQFRRWNLTLTSETDRSENKIGGQPNWLLDDETPTTYNSTVAMYFLMQLMEDLKFDIVPDAPPQIRIGLRGKPEPSKHRYYELFLANNLYFFGTKDRSEPLVYILTQI</sequence>
<evidence type="ECO:0000313" key="2">
    <source>
        <dbReference type="Proteomes" id="UP000789423"/>
    </source>
</evidence>
<reference evidence="1 2" key="1">
    <citation type="submission" date="2021-10" db="EMBL/GenBank/DDBJ databases">
        <authorList>
            <person name="Criscuolo A."/>
        </authorList>
    </citation>
    <scope>NUCLEOTIDE SEQUENCE [LARGE SCALE GENOMIC DNA]</scope>
    <source>
        <strain evidence="2">CIP 111899</strain>
    </source>
</reference>
<name>A0ABM8Y8E9_9BACI</name>
<protein>
    <recommendedName>
        <fullName evidence="3">Zinc finger ZPR1-type domain-containing protein</fullName>
    </recommendedName>
</protein>
<comment type="caution">
    <text evidence="1">The sequence shown here is derived from an EMBL/GenBank/DDBJ whole genome shotgun (WGS) entry which is preliminary data.</text>
</comment>
<organism evidence="1 2">
    <name type="scientific">Bacillus rhizoplanae</name>
    <dbReference type="NCBI Taxonomy" id="2880966"/>
    <lineage>
        <taxon>Bacteria</taxon>
        <taxon>Bacillati</taxon>
        <taxon>Bacillota</taxon>
        <taxon>Bacilli</taxon>
        <taxon>Bacillales</taxon>
        <taxon>Bacillaceae</taxon>
        <taxon>Bacillus</taxon>
    </lineage>
</organism>